<organism evidence="1">
    <name type="scientific">gut metagenome</name>
    <dbReference type="NCBI Taxonomy" id="749906"/>
    <lineage>
        <taxon>unclassified sequences</taxon>
        <taxon>metagenomes</taxon>
        <taxon>organismal metagenomes</taxon>
    </lineage>
</organism>
<comment type="caution">
    <text evidence="1">The sequence shown here is derived from an EMBL/GenBank/DDBJ whole genome shotgun (WGS) entry which is preliminary data.</text>
</comment>
<proteinExistence type="predicted"/>
<evidence type="ECO:0000313" key="1">
    <source>
        <dbReference type="EMBL" id="EJX03513.1"/>
    </source>
</evidence>
<name>J9GMN3_9ZZZZ</name>
<protein>
    <submittedName>
        <fullName evidence="1">Uncharacterized protein</fullName>
    </submittedName>
</protein>
<accession>J9GMN3</accession>
<gene>
    <name evidence="1" type="ORF">EVA_08376</name>
</gene>
<reference evidence="1" key="1">
    <citation type="journal article" date="2012" name="PLoS ONE">
        <title>Gene sets for utilization of primary and secondary nutrition supplies in the distal gut of endangered iberian lynx.</title>
        <authorList>
            <person name="Alcaide M."/>
            <person name="Messina E."/>
            <person name="Richter M."/>
            <person name="Bargiela R."/>
            <person name="Peplies J."/>
            <person name="Huws S.A."/>
            <person name="Newbold C.J."/>
            <person name="Golyshin P.N."/>
            <person name="Simon M.A."/>
            <person name="Lopez G."/>
            <person name="Yakimov M.M."/>
            <person name="Ferrer M."/>
        </authorList>
    </citation>
    <scope>NUCLEOTIDE SEQUENCE</scope>
</reference>
<sequence>MAMRSSKVEGWSSRKYFCMPVLSNWNVPMVRPSQ</sequence>
<dbReference type="AlphaFoldDB" id="J9GMN3"/>
<dbReference type="EMBL" id="AMCI01002132">
    <property type="protein sequence ID" value="EJX03513.1"/>
    <property type="molecule type" value="Genomic_DNA"/>
</dbReference>